<protein>
    <recommendedName>
        <fullName evidence="1">Beta-lactamase-related domain-containing protein</fullName>
    </recommendedName>
</protein>
<dbReference type="Pfam" id="PF00144">
    <property type="entry name" value="Beta-lactamase"/>
    <property type="match status" value="1"/>
</dbReference>
<dbReference type="AlphaFoldDB" id="A0A382GUU9"/>
<dbReference type="InterPro" id="IPR050789">
    <property type="entry name" value="Diverse_Enzym_Activities"/>
</dbReference>
<dbReference type="PANTHER" id="PTHR43283">
    <property type="entry name" value="BETA-LACTAMASE-RELATED"/>
    <property type="match status" value="1"/>
</dbReference>
<reference evidence="2" key="1">
    <citation type="submission" date="2018-05" db="EMBL/GenBank/DDBJ databases">
        <authorList>
            <person name="Lanie J.A."/>
            <person name="Ng W.-L."/>
            <person name="Kazmierczak K.M."/>
            <person name="Andrzejewski T.M."/>
            <person name="Davidsen T.M."/>
            <person name="Wayne K.J."/>
            <person name="Tettelin H."/>
            <person name="Glass J.I."/>
            <person name="Rusch D."/>
            <person name="Podicherti R."/>
            <person name="Tsui H.-C.T."/>
            <person name="Winkler M.E."/>
        </authorList>
    </citation>
    <scope>NUCLEOTIDE SEQUENCE</scope>
</reference>
<dbReference type="EMBL" id="UINC01057124">
    <property type="protein sequence ID" value="SVB77951.1"/>
    <property type="molecule type" value="Genomic_DNA"/>
</dbReference>
<dbReference type="Gene3D" id="3.40.710.10">
    <property type="entry name" value="DD-peptidase/beta-lactamase superfamily"/>
    <property type="match status" value="1"/>
</dbReference>
<accession>A0A382GUU9</accession>
<evidence type="ECO:0000313" key="2">
    <source>
        <dbReference type="EMBL" id="SVB77951.1"/>
    </source>
</evidence>
<gene>
    <name evidence="2" type="ORF">METZ01_LOCUS230805</name>
</gene>
<dbReference type="InterPro" id="IPR012338">
    <property type="entry name" value="Beta-lactam/transpept-like"/>
</dbReference>
<proteinExistence type="predicted"/>
<dbReference type="PANTHER" id="PTHR43283:SF3">
    <property type="entry name" value="BETA-LACTAMASE FAMILY PROTEIN (AFU_ORTHOLOGUE AFUA_5G07500)"/>
    <property type="match status" value="1"/>
</dbReference>
<dbReference type="PROSITE" id="PS51257">
    <property type="entry name" value="PROKAR_LIPOPROTEIN"/>
    <property type="match status" value="1"/>
</dbReference>
<dbReference type="InterPro" id="IPR001466">
    <property type="entry name" value="Beta-lactam-related"/>
</dbReference>
<organism evidence="2">
    <name type="scientific">marine metagenome</name>
    <dbReference type="NCBI Taxonomy" id="408172"/>
    <lineage>
        <taxon>unclassified sequences</taxon>
        <taxon>metagenomes</taxon>
        <taxon>ecological metagenomes</taxon>
    </lineage>
</organism>
<feature type="domain" description="Beta-lactamase-related" evidence="1">
    <location>
        <begin position="63"/>
        <end position="406"/>
    </location>
</feature>
<evidence type="ECO:0000259" key="1">
    <source>
        <dbReference type="Pfam" id="PF00144"/>
    </source>
</evidence>
<name>A0A382GUU9_9ZZZZ</name>
<dbReference type="SUPFAM" id="SSF56601">
    <property type="entry name" value="beta-lactamase/transpeptidase-like"/>
    <property type="match status" value="1"/>
</dbReference>
<sequence length="432" mass="48437">MIKKLFLRSLPSILIISLTILSCGSITDVHDLISNEDSLDIILDSYVEKGLDPVIYARLEDIDGDVLYEHSAVNRNLLPFVEVNGQTWFRIWSMSKIITITIALDLVEDGILSLNEPVTEYIPEFENLKVAVTKEGEILSEINSGNIEEACPFELMPTDSVMTVSHLMNHEAGFYYAKTNIPCLDSLLATKNLPTAENSQELIDLLAEMPLIQHPGTKHFYGTNTTVLGLVAERATGKSLKQLVEERLTKPLGIEGLQYGSPPNTTLLPTFSAKDTILRKAYPGELDIFGPDVPDHDPNHELYLGGEGMLATADGYADFLRMLLNHGTLNGIRFLEKETVEEIYSPHTLLDSPYGYNGYNLWVSGDSMRVKEHGEAGLWIGGGYENTHFWVDPKHNFVAIIMSQMNWKQPEGSNRNDKFRGAIYKQFWKKGR</sequence>